<dbReference type="GO" id="GO:0005886">
    <property type="term" value="C:plasma membrane"/>
    <property type="evidence" value="ECO:0007669"/>
    <property type="project" value="UniProtKB-SubCell"/>
</dbReference>
<dbReference type="SUPFAM" id="SSF103473">
    <property type="entry name" value="MFS general substrate transporter"/>
    <property type="match status" value="1"/>
</dbReference>
<evidence type="ECO:0000256" key="7">
    <source>
        <dbReference type="ARBA" id="ARBA00023136"/>
    </source>
</evidence>
<dbReference type="OrthoDB" id="63984at2"/>
<feature type="domain" description="Major facilitator superfamily (MFS) profile" evidence="9">
    <location>
        <begin position="33"/>
        <end position="416"/>
    </location>
</feature>
<proteinExistence type="inferred from homology"/>
<keyword evidence="11" id="KW-1185">Reference proteome</keyword>
<dbReference type="CDD" id="cd17324">
    <property type="entry name" value="MFS_NepI_like"/>
    <property type="match status" value="1"/>
</dbReference>
<dbReference type="Gene3D" id="1.20.1250.20">
    <property type="entry name" value="MFS general substrate transporter like domains"/>
    <property type="match status" value="1"/>
</dbReference>
<comment type="subcellular location">
    <subcellularLocation>
        <location evidence="1">Cell membrane</location>
        <topology evidence="1">Multi-pass membrane protein</topology>
    </subcellularLocation>
</comment>
<feature type="transmembrane region" description="Helical" evidence="8">
    <location>
        <begin position="273"/>
        <end position="294"/>
    </location>
</feature>
<dbReference type="InterPro" id="IPR011701">
    <property type="entry name" value="MFS"/>
</dbReference>
<dbReference type="InterPro" id="IPR020846">
    <property type="entry name" value="MFS_dom"/>
</dbReference>
<evidence type="ECO:0000256" key="1">
    <source>
        <dbReference type="ARBA" id="ARBA00004651"/>
    </source>
</evidence>
<dbReference type="PROSITE" id="PS50850">
    <property type="entry name" value="MFS"/>
    <property type="match status" value="1"/>
</dbReference>
<evidence type="ECO:0000259" key="9">
    <source>
        <dbReference type="PROSITE" id="PS50850"/>
    </source>
</evidence>
<comment type="caution">
    <text evidence="10">The sequence shown here is derived from an EMBL/GenBank/DDBJ whole genome shotgun (WGS) entry which is preliminary data.</text>
</comment>
<feature type="transmembrane region" description="Helical" evidence="8">
    <location>
        <begin position="240"/>
        <end position="261"/>
    </location>
</feature>
<feature type="transmembrane region" description="Helical" evidence="8">
    <location>
        <begin position="364"/>
        <end position="387"/>
    </location>
</feature>
<dbReference type="InterPro" id="IPR036259">
    <property type="entry name" value="MFS_trans_sf"/>
</dbReference>
<dbReference type="PANTHER" id="PTHR43271:SF1">
    <property type="entry name" value="INNER MEMBRANE TRANSPORT PROTEIN YNFM"/>
    <property type="match status" value="1"/>
</dbReference>
<evidence type="ECO:0000313" key="10">
    <source>
        <dbReference type="EMBL" id="TWS20492.1"/>
    </source>
</evidence>
<dbReference type="AlphaFoldDB" id="A0A5C5RCX8"/>
<dbReference type="GO" id="GO:0022857">
    <property type="term" value="F:transmembrane transporter activity"/>
    <property type="evidence" value="ECO:0007669"/>
    <property type="project" value="InterPro"/>
</dbReference>
<evidence type="ECO:0000256" key="3">
    <source>
        <dbReference type="ARBA" id="ARBA00022448"/>
    </source>
</evidence>
<feature type="transmembrane region" description="Helical" evidence="8">
    <location>
        <begin position="188"/>
        <end position="208"/>
    </location>
</feature>
<accession>A0A5C5RCX8</accession>
<evidence type="ECO:0000256" key="5">
    <source>
        <dbReference type="ARBA" id="ARBA00022692"/>
    </source>
</evidence>
<evidence type="ECO:0000256" key="6">
    <source>
        <dbReference type="ARBA" id="ARBA00022989"/>
    </source>
</evidence>
<dbReference type="Proteomes" id="UP000317291">
    <property type="component" value="Unassembled WGS sequence"/>
</dbReference>
<evidence type="ECO:0000256" key="4">
    <source>
        <dbReference type="ARBA" id="ARBA00022475"/>
    </source>
</evidence>
<gene>
    <name evidence="10" type="ORF">FK529_03870</name>
</gene>
<reference evidence="10 11" key="1">
    <citation type="submission" date="2019-06" db="EMBL/GenBank/DDBJ databases">
        <title>Tsukamurella conjunctivitidis sp. nov., Tsukamurella assacharolytica sp. nov. and Tsukamurella sputae sp. nov. isolated from patients with conjunctivitis, bacteraemia (lymphoma) and respiratory infection (sputum) in Hong Kong.</title>
        <authorList>
            <person name="Teng J.L.L."/>
            <person name="Lee H.H."/>
            <person name="Fong J.Y.H."/>
            <person name="Fok K.M.N."/>
            <person name="Lau S.K.P."/>
            <person name="Woo P.C.Y."/>
        </authorList>
    </citation>
    <scope>NUCLEOTIDE SEQUENCE [LARGE SCALE GENOMIC DNA]</scope>
    <source>
        <strain evidence="10 11">HKU71</strain>
    </source>
</reference>
<dbReference type="EMBL" id="VIGW01000002">
    <property type="protein sequence ID" value="TWS20492.1"/>
    <property type="molecule type" value="Genomic_DNA"/>
</dbReference>
<protein>
    <submittedName>
        <fullName evidence="10">MFS transporter</fullName>
    </submittedName>
</protein>
<sequence>MHFSHRCFGGTVGAMTAAVESTGTAPLRAGTPAYRRTTLALFVAGLTTFGSMYSTQAVLPELTRVFGSAPAVSALAVSVTTGLLAIAIIPVSALSERFGRTRVMTASAVAAVLLGLVIPLAPTLPVLLILRGLQGIALAGVPAVAMAYLAEEVDGRDLGGAMGRYVAGTTIGGLLGRVVTAVGLDVMAWRGAMELFAVAAAALTVVMIRTLPASRYHVPKPVSVGTTMRGMVGHLRRPELVTLFVLAFLLMGGFVSVYNFLGFRLLAEPFALAPSVVGLVFLIYLAGTVSSGAAGRLADRHGRRRVLLASIATMGAGLVGTLPDSTPSVLAGMVVFTAGFFAAHSVASGWVGRLATEHRAEASSGYLFCYYAGSSVLGASGGAAFAALGWTGLVVAVSVAIAAAFALVIVVLPGSASAPAVR</sequence>
<evidence type="ECO:0000256" key="2">
    <source>
        <dbReference type="ARBA" id="ARBA00008335"/>
    </source>
</evidence>
<keyword evidence="3" id="KW-0813">Transport</keyword>
<keyword evidence="7 8" id="KW-0472">Membrane</keyword>
<feature type="transmembrane region" description="Helical" evidence="8">
    <location>
        <begin position="393"/>
        <end position="412"/>
    </location>
</feature>
<organism evidence="10 11">
    <name type="scientific">Tsukamurella asaccharolytica</name>
    <dbReference type="NCBI Taxonomy" id="2592067"/>
    <lineage>
        <taxon>Bacteria</taxon>
        <taxon>Bacillati</taxon>
        <taxon>Actinomycetota</taxon>
        <taxon>Actinomycetes</taxon>
        <taxon>Mycobacteriales</taxon>
        <taxon>Tsukamurellaceae</taxon>
        <taxon>Tsukamurella</taxon>
    </lineage>
</organism>
<feature type="transmembrane region" description="Helical" evidence="8">
    <location>
        <begin position="103"/>
        <end position="122"/>
    </location>
</feature>
<evidence type="ECO:0000313" key="11">
    <source>
        <dbReference type="Proteomes" id="UP000317291"/>
    </source>
</evidence>
<feature type="transmembrane region" description="Helical" evidence="8">
    <location>
        <begin position="306"/>
        <end position="323"/>
    </location>
</feature>
<keyword evidence="4" id="KW-1003">Cell membrane</keyword>
<keyword evidence="5 8" id="KW-0812">Transmembrane</keyword>
<dbReference type="PANTHER" id="PTHR43271">
    <property type="entry name" value="BLL2771 PROTEIN"/>
    <property type="match status" value="1"/>
</dbReference>
<comment type="similarity">
    <text evidence="2">Belongs to the major facilitator superfamily.</text>
</comment>
<feature type="transmembrane region" description="Helical" evidence="8">
    <location>
        <begin position="38"/>
        <end position="59"/>
    </location>
</feature>
<evidence type="ECO:0000256" key="8">
    <source>
        <dbReference type="SAM" id="Phobius"/>
    </source>
</evidence>
<name>A0A5C5RCX8_9ACTN</name>
<feature type="transmembrane region" description="Helical" evidence="8">
    <location>
        <begin position="71"/>
        <end position="91"/>
    </location>
</feature>
<keyword evidence="6 8" id="KW-1133">Transmembrane helix</keyword>
<feature type="transmembrane region" description="Helical" evidence="8">
    <location>
        <begin position="329"/>
        <end position="352"/>
    </location>
</feature>
<dbReference type="Pfam" id="PF07690">
    <property type="entry name" value="MFS_1"/>
    <property type="match status" value="2"/>
</dbReference>